<dbReference type="SUPFAM" id="SSF52540">
    <property type="entry name" value="P-loop containing nucleoside triphosphate hydrolases"/>
    <property type="match status" value="1"/>
</dbReference>
<keyword evidence="3" id="KW-0029">Amino-acid transport</keyword>
<dbReference type="PANTHER" id="PTHR43820">
    <property type="entry name" value="HIGH-AFFINITY BRANCHED-CHAIN AMINO ACID TRANSPORT ATP-BINDING PROTEIN LIVF"/>
    <property type="match status" value="1"/>
</dbReference>
<evidence type="ECO:0000313" key="4">
    <source>
        <dbReference type="EMBL" id="EKC71870.1"/>
    </source>
</evidence>
<dbReference type="GO" id="GO:0015807">
    <property type="term" value="P:L-amino acid transport"/>
    <property type="evidence" value="ECO:0007669"/>
    <property type="project" value="TreeGrafter"/>
</dbReference>
<comment type="similarity">
    <text evidence="1">Belongs to the ABC transporter superfamily.</text>
</comment>
<evidence type="ECO:0000256" key="1">
    <source>
        <dbReference type="ARBA" id="ARBA00005417"/>
    </source>
</evidence>
<evidence type="ECO:0000256" key="2">
    <source>
        <dbReference type="ARBA" id="ARBA00022448"/>
    </source>
</evidence>
<organism evidence="4">
    <name type="scientific">human gut metagenome</name>
    <dbReference type="NCBI Taxonomy" id="408170"/>
    <lineage>
        <taxon>unclassified sequences</taxon>
        <taxon>metagenomes</taxon>
        <taxon>organismal metagenomes</taxon>
    </lineage>
</organism>
<gene>
    <name evidence="4" type="ORF">OBE_03176</name>
</gene>
<accession>K1U0H7</accession>
<keyword evidence="2" id="KW-0813">Transport</keyword>
<dbReference type="EMBL" id="AJWZ01002106">
    <property type="protein sequence ID" value="EKC71870.1"/>
    <property type="molecule type" value="Genomic_DNA"/>
</dbReference>
<name>K1U0H7_9ZZZZ</name>
<evidence type="ECO:0000256" key="3">
    <source>
        <dbReference type="ARBA" id="ARBA00022970"/>
    </source>
</evidence>
<dbReference type="PANTHER" id="PTHR43820:SF4">
    <property type="entry name" value="HIGH-AFFINITY BRANCHED-CHAIN AMINO ACID TRANSPORT ATP-BINDING PROTEIN LIVF"/>
    <property type="match status" value="1"/>
</dbReference>
<sequence length="39" mass="4000">MLEVKDLHVNYGAVHALNGISLHVDDGEIVSLIGANGAG</sequence>
<dbReference type="GO" id="GO:0015658">
    <property type="term" value="F:branched-chain amino acid transmembrane transporter activity"/>
    <property type="evidence" value="ECO:0007669"/>
    <property type="project" value="TreeGrafter"/>
</dbReference>
<dbReference type="InterPro" id="IPR052156">
    <property type="entry name" value="BCAA_Transport_ATP-bd_LivF"/>
</dbReference>
<feature type="non-terminal residue" evidence="4">
    <location>
        <position position="39"/>
    </location>
</feature>
<proteinExistence type="inferred from homology"/>
<dbReference type="Gene3D" id="3.40.50.300">
    <property type="entry name" value="P-loop containing nucleotide triphosphate hydrolases"/>
    <property type="match status" value="1"/>
</dbReference>
<dbReference type="InterPro" id="IPR027417">
    <property type="entry name" value="P-loop_NTPase"/>
</dbReference>
<dbReference type="AlphaFoldDB" id="K1U0H7"/>
<comment type="caution">
    <text evidence="4">The sequence shown here is derived from an EMBL/GenBank/DDBJ whole genome shotgun (WGS) entry which is preliminary data.</text>
</comment>
<protein>
    <submittedName>
        <fullName evidence="4">Branched-chain amino acid ABC superfamily ATP binding cassette transporter, ABC protein</fullName>
    </submittedName>
</protein>
<reference evidence="4" key="1">
    <citation type="journal article" date="2013" name="Environ. Microbiol.">
        <title>Microbiota from the distal guts of lean and obese adolescents exhibit partial functional redundancy besides clear differences in community structure.</title>
        <authorList>
            <person name="Ferrer M."/>
            <person name="Ruiz A."/>
            <person name="Lanza F."/>
            <person name="Haange S.B."/>
            <person name="Oberbach A."/>
            <person name="Till H."/>
            <person name="Bargiela R."/>
            <person name="Campoy C."/>
            <person name="Segura M.T."/>
            <person name="Richter M."/>
            <person name="von Bergen M."/>
            <person name="Seifert J."/>
            <person name="Suarez A."/>
        </authorList>
    </citation>
    <scope>NUCLEOTIDE SEQUENCE</scope>
</reference>